<dbReference type="GO" id="GO:0005576">
    <property type="term" value="C:extracellular region"/>
    <property type="evidence" value="ECO:0007669"/>
    <property type="project" value="UniProtKB-SubCell"/>
</dbReference>
<dbReference type="AlphaFoldDB" id="A0A498RF52"/>
<keyword evidence="7" id="KW-0282">Flagellum</keyword>
<comment type="function">
    <text evidence="4">Flagellin is the subunit protein which polymerizes to form the filaments of bacterial flagella.</text>
</comment>
<dbReference type="InterPro" id="IPR001029">
    <property type="entry name" value="Flagellin_N"/>
</dbReference>
<dbReference type="Proteomes" id="UP000277811">
    <property type="component" value="Unassembled WGS sequence"/>
</dbReference>
<evidence type="ECO:0000313" key="8">
    <source>
        <dbReference type="Proteomes" id="UP000277811"/>
    </source>
</evidence>
<gene>
    <name evidence="7" type="ORF">LUCI_4730</name>
</gene>
<feature type="domain" description="Flagellin N-terminal" evidence="5">
    <location>
        <begin position="3"/>
        <end position="139"/>
    </location>
</feature>
<dbReference type="Gene3D" id="1.20.1330.10">
    <property type="entry name" value="f41 fragment of flagellin, N-terminal domain"/>
    <property type="match status" value="2"/>
</dbReference>
<feature type="domain" description="Flagellin C-terminal" evidence="6">
    <location>
        <begin position="192"/>
        <end position="276"/>
    </location>
</feature>
<dbReference type="RefSeq" id="WP_122630225.1">
    <property type="nucleotide sequence ID" value="NZ_UPPP01000116.1"/>
</dbReference>
<dbReference type="Gene3D" id="6.10.10.10">
    <property type="entry name" value="Flagellar export chaperone, C-terminal domain"/>
    <property type="match status" value="1"/>
</dbReference>
<evidence type="ECO:0000259" key="6">
    <source>
        <dbReference type="Pfam" id="PF00700"/>
    </source>
</evidence>
<evidence type="ECO:0000259" key="5">
    <source>
        <dbReference type="Pfam" id="PF00669"/>
    </source>
</evidence>
<comment type="similarity">
    <text evidence="1 4">Belongs to the bacterial flagellin family.</text>
</comment>
<dbReference type="PANTHER" id="PTHR42792">
    <property type="entry name" value="FLAGELLIN"/>
    <property type="match status" value="1"/>
</dbReference>
<dbReference type="OrthoDB" id="9796789at2"/>
<dbReference type="EMBL" id="UPPP01000116">
    <property type="protein sequence ID" value="VBB09440.1"/>
    <property type="molecule type" value="Genomic_DNA"/>
</dbReference>
<accession>A0A498RF52</accession>
<sequence>MIVNTNISALNAWRNLESQNSTLSDATAKLSSGKRINKAADDAAGLAISNKMTAQIEGLDQATSNAQDGISMVQTAEGALNETTAMIQRMRQLAVQSKNDTNTGSDRNQIQQEVNQLNAEIQRIATQTQFNTKNLLTGSASNLTFQIGANKGQVTTLAIGTMTVSALFGGSANVSLGAGAASVAGGISKAISTLDGALSKVSTLRAKLGAVQNRLEHTINNLEVSSQNLQSANSNIEDVDMAKEMATYSKTQVLVQSGVAMLAQANQQPQQVLKLLQ</sequence>
<dbReference type="Pfam" id="PF00669">
    <property type="entry name" value="Flagellin_N"/>
    <property type="match status" value="1"/>
</dbReference>
<dbReference type="PANTHER" id="PTHR42792:SF2">
    <property type="entry name" value="FLAGELLIN"/>
    <property type="match status" value="1"/>
</dbReference>
<evidence type="ECO:0000313" key="7">
    <source>
        <dbReference type="EMBL" id="VBB09440.1"/>
    </source>
</evidence>
<organism evidence="7 8">
    <name type="scientific">Lucifera butyrica</name>
    <dbReference type="NCBI Taxonomy" id="1351585"/>
    <lineage>
        <taxon>Bacteria</taxon>
        <taxon>Bacillati</taxon>
        <taxon>Bacillota</taxon>
        <taxon>Negativicutes</taxon>
        <taxon>Veillonellales</taxon>
        <taxon>Veillonellaceae</taxon>
        <taxon>Lucifera</taxon>
    </lineage>
</organism>
<evidence type="ECO:0000256" key="1">
    <source>
        <dbReference type="ARBA" id="ARBA00005709"/>
    </source>
</evidence>
<evidence type="ECO:0000256" key="4">
    <source>
        <dbReference type="RuleBase" id="RU362073"/>
    </source>
</evidence>
<keyword evidence="4" id="KW-0964">Secreted</keyword>
<keyword evidence="8" id="KW-1185">Reference proteome</keyword>
<dbReference type="GO" id="GO:0005198">
    <property type="term" value="F:structural molecule activity"/>
    <property type="evidence" value="ECO:0007669"/>
    <property type="project" value="UniProtKB-UniRule"/>
</dbReference>
<dbReference type="SUPFAM" id="SSF64518">
    <property type="entry name" value="Phase 1 flagellin"/>
    <property type="match status" value="1"/>
</dbReference>
<dbReference type="InterPro" id="IPR042187">
    <property type="entry name" value="Flagellin_C_sub2"/>
</dbReference>
<dbReference type="Pfam" id="PF00700">
    <property type="entry name" value="Flagellin_C"/>
    <property type="match status" value="1"/>
</dbReference>
<reference evidence="7 8" key="1">
    <citation type="submission" date="2018-06" db="EMBL/GenBank/DDBJ databases">
        <authorList>
            <person name="Strepis N."/>
        </authorList>
    </citation>
    <scope>NUCLEOTIDE SEQUENCE [LARGE SCALE GENOMIC DNA]</scope>
    <source>
        <strain evidence="7">LUCI</strain>
    </source>
</reference>
<comment type="subcellular location">
    <subcellularLocation>
        <location evidence="4">Secreted</location>
    </subcellularLocation>
    <subcellularLocation>
        <location evidence="4">Bacterial flagellum</location>
    </subcellularLocation>
</comment>
<protein>
    <recommendedName>
        <fullName evidence="2 4">Flagellin</fullName>
    </recommendedName>
</protein>
<dbReference type="GO" id="GO:0009288">
    <property type="term" value="C:bacterial-type flagellum"/>
    <property type="evidence" value="ECO:0007669"/>
    <property type="project" value="UniProtKB-SubCell"/>
</dbReference>
<dbReference type="PRINTS" id="PR00207">
    <property type="entry name" value="FLAGELLIN"/>
</dbReference>
<keyword evidence="3 4" id="KW-0975">Bacterial flagellum</keyword>
<keyword evidence="7" id="KW-0969">Cilium</keyword>
<proteinExistence type="inferred from homology"/>
<evidence type="ECO:0000256" key="2">
    <source>
        <dbReference type="ARBA" id="ARBA00020110"/>
    </source>
</evidence>
<evidence type="ECO:0000256" key="3">
    <source>
        <dbReference type="ARBA" id="ARBA00023143"/>
    </source>
</evidence>
<dbReference type="InterPro" id="IPR001492">
    <property type="entry name" value="Flagellin"/>
</dbReference>
<keyword evidence="7" id="KW-0966">Cell projection</keyword>
<dbReference type="InterPro" id="IPR046358">
    <property type="entry name" value="Flagellin_C"/>
</dbReference>
<name>A0A498RF52_9FIRM</name>